<organism evidence="2">
    <name type="scientific">uncultured Caudovirales phage</name>
    <dbReference type="NCBI Taxonomy" id="2100421"/>
    <lineage>
        <taxon>Viruses</taxon>
        <taxon>Duplodnaviria</taxon>
        <taxon>Heunggongvirae</taxon>
        <taxon>Uroviricota</taxon>
        <taxon>Caudoviricetes</taxon>
        <taxon>Peduoviridae</taxon>
        <taxon>Maltschvirus</taxon>
        <taxon>Maltschvirus maltsch</taxon>
    </lineage>
</organism>
<proteinExistence type="predicted"/>
<dbReference type="EMBL" id="LR797195">
    <property type="protein sequence ID" value="CAB4192989.1"/>
    <property type="molecule type" value="Genomic_DNA"/>
</dbReference>
<reference evidence="2" key="1">
    <citation type="submission" date="2020-05" db="EMBL/GenBank/DDBJ databases">
        <authorList>
            <person name="Chiriac C."/>
            <person name="Salcher M."/>
            <person name="Ghai R."/>
            <person name="Kavagutti S V."/>
        </authorList>
    </citation>
    <scope>NUCLEOTIDE SEQUENCE</scope>
</reference>
<gene>
    <name evidence="2" type="ORF">UFOVP1247_1</name>
    <name evidence="1" type="ORF">UFOVP970_41</name>
</gene>
<name>A0A6J5R7V3_9CAUD</name>
<evidence type="ECO:0000313" key="2">
    <source>
        <dbReference type="EMBL" id="CAB4192989.1"/>
    </source>
</evidence>
<protein>
    <submittedName>
        <fullName evidence="2">Uncharacterized protein</fullName>
    </submittedName>
</protein>
<dbReference type="EMBL" id="LR796916">
    <property type="protein sequence ID" value="CAB4174387.1"/>
    <property type="molecule type" value="Genomic_DNA"/>
</dbReference>
<sequence>MSNEDILEGLFKCKTEEDFKQIDNEITKIKETGDNETAQYLWKQLFMIEEGVIRSKY</sequence>
<accession>A0A6J5R7V3</accession>
<evidence type="ECO:0000313" key="1">
    <source>
        <dbReference type="EMBL" id="CAB4174387.1"/>
    </source>
</evidence>